<dbReference type="PIRSF" id="PIRSF000428">
    <property type="entry name" value="P_Ac_trans"/>
    <property type="match status" value="1"/>
</dbReference>
<dbReference type="Gene3D" id="3.40.50.10750">
    <property type="entry name" value="Isocitrate/Isopropylmalate dehydrogenase-like"/>
    <property type="match status" value="1"/>
</dbReference>
<dbReference type="InterPro" id="IPR002505">
    <property type="entry name" value="PTA_PTB"/>
</dbReference>
<dbReference type="Pfam" id="PF01515">
    <property type="entry name" value="PTA_PTB"/>
    <property type="match status" value="1"/>
</dbReference>
<dbReference type="InterPro" id="IPR042112">
    <property type="entry name" value="P_AcTrfase_dom2"/>
</dbReference>
<dbReference type="OrthoDB" id="9805787at2"/>
<evidence type="ECO:0000256" key="1">
    <source>
        <dbReference type="ARBA" id="ARBA00000705"/>
    </source>
</evidence>
<evidence type="ECO:0000313" key="6">
    <source>
        <dbReference type="EMBL" id="KKB26733.1"/>
    </source>
</evidence>
<evidence type="ECO:0000256" key="2">
    <source>
        <dbReference type="ARBA" id="ARBA00005656"/>
    </source>
</evidence>
<dbReference type="Proteomes" id="UP000033750">
    <property type="component" value="Unassembled WGS sequence"/>
</dbReference>
<dbReference type="PANTHER" id="PTHR43356">
    <property type="entry name" value="PHOSPHATE ACETYLTRANSFERASE"/>
    <property type="match status" value="1"/>
</dbReference>
<accession>A0A0F5H0K5</accession>
<evidence type="ECO:0000256" key="4">
    <source>
        <dbReference type="ARBA" id="ARBA00023315"/>
    </source>
</evidence>
<comment type="catalytic activity">
    <reaction evidence="1">
        <text>acetyl-CoA + phosphate = acetyl phosphate + CoA</text>
        <dbReference type="Rhea" id="RHEA:19521"/>
        <dbReference type="ChEBI" id="CHEBI:22191"/>
        <dbReference type="ChEBI" id="CHEBI:43474"/>
        <dbReference type="ChEBI" id="CHEBI:57287"/>
        <dbReference type="ChEBI" id="CHEBI:57288"/>
        <dbReference type="EC" id="2.3.1.8"/>
    </reaction>
</comment>
<keyword evidence="7" id="KW-1185">Reference proteome</keyword>
<organism evidence="6 7">
    <name type="scientific">Mycoplasmopsis meleagridis ATCC 25294</name>
    <dbReference type="NCBI Taxonomy" id="1264554"/>
    <lineage>
        <taxon>Bacteria</taxon>
        <taxon>Bacillati</taxon>
        <taxon>Mycoplasmatota</taxon>
        <taxon>Mycoplasmoidales</taxon>
        <taxon>Metamycoplasmataceae</taxon>
        <taxon>Mycoplasmopsis</taxon>
    </lineage>
</organism>
<keyword evidence="4" id="KW-0012">Acyltransferase</keyword>
<name>A0A0F5H0K5_9BACT</name>
<evidence type="ECO:0000313" key="7">
    <source>
        <dbReference type="Proteomes" id="UP000033750"/>
    </source>
</evidence>
<comment type="similarity">
    <text evidence="2">Belongs to the phosphate acetyltransferase and butyryltransferase family.</text>
</comment>
<protein>
    <submittedName>
        <fullName evidence="6">Phosphate acetyltransferase</fullName>
    </submittedName>
</protein>
<reference evidence="6 7" key="1">
    <citation type="submission" date="2015-03" db="EMBL/GenBank/DDBJ databases">
        <title>Genome sequence of Mycoplasma meleagridis strain ATCC 25294.</title>
        <authorList>
            <person name="Yacoub E."/>
            <person name="Blanchard A."/>
            <person name="Sirand-Pugnet P."/>
            <person name="Mardassi B.B.A."/>
        </authorList>
    </citation>
    <scope>NUCLEOTIDE SEQUENCE [LARGE SCALE GENOMIC DNA]</scope>
    <source>
        <strain evidence="6 7">ATCC 25294</strain>
    </source>
</reference>
<dbReference type="PANTHER" id="PTHR43356:SF3">
    <property type="entry name" value="PHOSPHATE ACETYLTRANSFERASE"/>
    <property type="match status" value="1"/>
</dbReference>
<gene>
    <name evidence="6" type="primary">pta</name>
    <name evidence="6" type="ORF">MMELEA_01150</name>
</gene>
<dbReference type="RefSeq" id="WP_046097069.1">
    <property type="nucleotide sequence ID" value="NZ_JZXN01000017.1"/>
</dbReference>
<evidence type="ECO:0000256" key="3">
    <source>
        <dbReference type="ARBA" id="ARBA00022679"/>
    </source>
</evidence>
<dbReference type="EMBL" id="JZXN01000017">
    <property type="protein sequence ID" value="KKB26733.1"/>
    <property type="molecule type" value="Genomic_DNA"/>
</dbReference>
<comment type="caution">
    <text evidence="6">The sequence shown here is derived from an EMBL/GenBank/DDBJ whole genome shotgun (WGS) entry which is preliminary data.</text>
</comment>
<dbReference type="InterPro" id="IPR042113">
    <property type="entry name" value="P_AcTrfase_dom1"/>
</dbReference>
<dbReference type="InterPro" id="IPR012147">
    <property type="entry name" value="P_Ac_Bu_trans"/>
</dbReference>
<dbReference type="STRING" id="29561.MM26B8_04590"/>
<dbReference type="GO" id="GO:0008959">
    <property type="term" value="F:phosphate acetyltransferase activity"/>
    <property type="evidence" value="ECO:0007669"/>
    <property type="project" value="UniProtKB-EC"/>
</dbReference>
<dbReference type="InterPro" id="IPR050500">
    <property type="entry name" value="Phos_Acetyltrans/Butyryltrans"/>
</dbReference>
<evidence type="ECO:0000259" key="5">
    <source>
        <dbReference type="Pfam" id="PF01515"/>
    </source>
</evidence>
<dbReference type="Gene3D" id="3.40.50.10950">
    <property type="match status" value="1"/>
</dbReference>
<feature type="domain" description="Phosphate acetyl/butaryl transferase" evidence="5">
    <location>
        <begin position="52"/>
        <end position="317"/>
    </location>
</feature>
<dbReference type="AlphaFoldDB" id="A0A0F5H0K5"/>
<keyword evidence="3 6" id="KW-0808">Transferase</keyword>
<proteinExistence type="inferred from homology"/>
<dbReference type="PATRIC" id="fig|1264554.4.peg.147"/>
<sequence length="327" mass="37306">MNFTKRIIKQISKIKNKRVLLIDDVKIYEINKAALFLKKIKSIELFFFDKEKNIIDINRNVIFSFSPKNKEYLSNLYVEISNKKAQERNKNFIFSTEEIINKINNKITISLLLLESNFVDVVIGGKSFPSAELIKNTLKITNLKTNLLTSTIVLNNKKETLLFSDVSVIPNPSCENLVEIAHKTALFSSKINIIPSLAFLSFSTNLSAKTEENLKINKAFNIFKNKFPNIKAIGEIQFDAAYDLKIRNHKMNIHDNNKINCFIFPNLDAANIGYKIANKLAKYDAFGPFLLGTNKIISDLSRGATTKDIINTILLSALLFDKKEHYE</sequence>
<dbReference type="SUPFAM" id="SSF53659">
    <property type="entry name" value="Isocitrate/Isopropylmalate dehydrogenase-like"/>
    <property type="match status" value="1"/>
</dbReference>